<keyword evidence="1" id="KW-0812">Transmembrane</keyword>
<sequence>MKEVIRGAKDARTSAAAAAAAALNAKLLCNDSAATIASRATGLLMTVCFFLLPLLWSHMINRNQPSINVCYQHNAYYDPWSDLTELQ</sequence>
<proteinExistence type="predicted"/>
<dbReference type="WBParaSite" id="ASIM_0001275801-mRNA-1">
    <property type="protein sequence ID" value="ASIM_0001275801-mRNA-1"/>
    <property type="gene ID" value="ASIM_0001275801"/>
</dbReference>
<dbReference type="OrthoDB" id="5773379at2759"/>
<protein>
    <submittedName>
        <fullName evidence="2 4">Uncharacterized protein</fullName>
    </submittedName>
</protein>
<dbReference type="EMBL" id="UYRR01031155">
    <property type="protein sequence ID" value="VDK46875.1"/>
    <property type="molecule type" value="Genomic_DNA"/>
</dbReference>
<name>A0A0M3JWS6_ANISI</name>
<evidence type="ECO:0000313" key="4">
    <source>
        <dbReference type="WBParaSite" id="ASIM_0001275801-mRNA-1"/>
    </source>
</evidence>
<evidence type="ECO:0000256" key="1">
    <source>
        <dbReference type="SAM" id="Phobius"/>
    </source>
</evidence>
<keyword evidence="3" id="KW-1185">Reference proteome</keyword>
<gene>
    <name evidence="2" type="ORF">ASIM_LOCUS12224</name>
</gene>
<accession>A0A0M3JWS6</accession>
<organism evidence="4">
    <name type="scientific">Anisakis simplex</name>
    <name type="common">Herring worm</name>
    <dbReference type="NCBI Taxonomy" id="6269"/>
    <lineage>
        <taxon>Eukaryota</taxon>
        <taxon>Metazoa</taxon>
        <taxon>Ecdysozoa</taxon>
        <taxon>Nematoda</taxon>
        <taxon>Chromadorea</taxon>
        <taxon>Rhabditida</taxon>
        <taxon>Spirurina</taxon>
        <taxon>Ascaridomorpha</taxon>
        <taxon>Ascaridoidea</taxon>
        <taxon>Anisakidae</taxon>
        <taxon>Anisakis</taxon>
        <taxon>Anisakis simplex complex</taxon>
    </lineage>
</organism>
<keyword evidence="1" id="KW-0472">Membrane</keyword>
<reference evidence="4" key="1">
    <citation type="submission" date="2017-02" db="UniProtKB">
        <authorList>
            <consortium name="WormBaseParasite"/>
        </authorList>
    </citation>
    <scope>IDENTIFICATION</scope>
</reference>
<reference evidence="2 3" key="2">
    <citation type="submission" date="2018-11" db="EMBL/GenBank/DDBJ databases">
        <authorList>
            <consortium name="Pathogen Informatics"/>
        </authorList>
    </citation>
    <scope>NUCLEOTIDE SEQUENCE [LARGE SCALE GENOMIC DNA]</scope>
</reference>
<dbReference type="AlphaFoldDB" id="A0A0M3JWS6"/>
<dbReference type="Proteomes" id="UP000267096">
    <property type="component" value="Unassembled WGS sequence"/>
</dbReference>
<feature type="transmembrane region" description="Helical" evidence="1">
    <location>
        <begin position="36"/>
        <end position="56"/>
    </location>
</feature>
<evidence type="ECO:0000313" key="2">
    <source>
        <dbReference type="EMBL" id="VDK46875.1"/>
    </source>
</evidence>
<evidence type="ECO:0000313" key="3">
    <source>
        <dbReference type="Proteomes" id="UP000267096"/>
    </source>
</evidence>
<keyword evidence="1" id="KW-1133">Transmembrane helix</keyword>